<dbReference type="PANTHER" id="PTHR42470">
    <property type="entry name" value="VAST DOMAIN-CONTAINING PROTEIN"/>
    <property type="match status" value="1"/>
</dbReference>
<proteinExistence type="predicted"/>
<protein>
    <recommendedName>
        <fullName evidence="1">DUF7924 domain-containing protein</fullName>
    </recommendedName>
</protein>
<dbReference type="EMBL" id="JAUJDW010000210">
    <property type="protein sequence ID" value="KAK0612728.1"/>
    <property type="molecule type" value="Genomic_DNA"/>
</dbReference>
<dbReference type="InterPro" id="IPR057684">
    <property type="entry name" value="DUF7924"/>
</dbReference>
<sequence length="316" mass="36805">MEDFRSRLEDRSLMVQLFMNRYSEDIDEESVEDTTRKLRETIKEENHDPPADARYESEVLRLTMEQLQFKNKDYVIAELGDLVCPPAKRLFAIHHGDTKLHKTYKLFADNRNEVWAKAPQLRDGFPNPRPDYCVGFCAKAFSPDELDLLAVVPGIPSSFVSMDDMYFPFLTCEAKSSNEPIFLAENQNAYSMMVAVSSTFELFKAAKMEKRVHRRVLGFSISYDNRYVVVNGYYPVFAGQRLKIYRTQICHFVISPKASEKWQSWHLVRNIYEFWAPEHLDRLRMAIELLKFTTDVSGLRNGDASICTQDYFNILP</sequence>
<keyword evidence="3" id="KW-1185">Reference proteome</keyword>
<comment type="caution">
    <text evidence="2">The sequence shown here is derived from an EMBL/GenBank/DDBJ whole genome shotgun (WGS) entry which is preliminary data.</text>
</comment>
<dbReference type="PANTHER" id="PTHR42470:SF2">
    <property type="match status" value="1"/>
</dbReference>
<dbReference type="Proteomes" id="UP001175001">
    <property type="component" value="Unassembled WGS sequence"/>
</dbReference>
<name>A0AA39TZL8_9PEZI</name>
<organism evidence="2 3">
    <name type="scientific">Lasiodiplodia hormozganensis</name>
    <dbReference type="NCBI Taxonomy" id="869390"/>
    <lineage>
        <taxon>Eukaryota</taxon>
        <taxon>Fungi</taxon>
        <taxon>Dikarya</taxon>
        <taxon>Ascomycota</taxon>
        <taxon>Pezizomycotina</taxon>
        <taxon>Dothideomycetes</taxon>
        <taxon>Dothideomycetes incertae sedis</taxon>
        <taxon>Botryosphaeriales</taxon>
        <taxon>Botryosphaeriaceae</taxon>
        <taxon>Lasiodiplodia</taxon>
    </lineage>
</organism>
<evidence type="ECO:0000313" key="2">
    <source>
        <dbReference type="EMBL" id="KAK0612728.1"/>
    </source>
</evidence>
<reference evidence="2" key="1">
    <citation type="submission" date="2023-06" db="EMBL/GenBank/DDBJ databases">
        <title>Multi-omics analyses reveal the molecular pathogenesis toolkit of Lasiodiplodia hormozganensis, a cross-kingdom pathogen.</title>
        <authorList>
            <person name="Felix C."/>
            <person name="Meneses R."/>
            <person name="Goncalves M.F.M."/>
            <person name="Tilleman L."/>
            <person name="Duarte A.S."/>
            <person name="Jorrin-Novo J.V."/>
            <person name="Van De Peer Y."/>
            <person name="Deforce D."/>
            <person name="Van Nieuwerburgh F."/>
            <person name="Esteves A.C."/>
            <person name="Alves A."/>
        </authorList>
    </citation>
    <scope>NUCLEOTIDE SEQUENCE</scope>
    <source>
        <strain evidence="2">CBS 339.90</strain>
    </source>
</reference>
<evidence type="ECO:0000259" key="1">
    <source>
        <dbReference type="Pfam" id="PF25545"/>
    </source>
</evidence>
<accession>A0AA39TZL8</accession>
<dbReference type="Pfam" id="PF25545">
    <property type="entry name" value="DUF7924"/>
    <property type="match status" value="1"/>
</dbReference>
<dbReference type="AlphaFoldDB" id="A0AA39TZL8"/>
<gene>
    <name evidence="2" type="ORF">DIS24_g11988</name>
</gene>
<evidence type="ECO:0000313" key="3">
    <source>
        <dbReference type="Proteomes" id="UP001175001"/>
    </source>
</evidence>
<feature type="domain" description="DUF7924" evidence="1">
    <location>
        <begin position="61"/>
        <end position="287"/>
    </location>
</feature>